<proteinExistence type="inferred from homology"/>
<dbReference type="AlphaFoldDB" id="A0A2C9U7H0"/>
<organism evidence="9 10">
    <name type="scientific">Manihot esculenta</name>
    <name type="common">Cassava</name>
    <name type="synonym">Jatropha manihot</name>
    <dbReference type="NCBI Taxonomy" id="3983"/>
    <lineage>
        <taxon>Eukaryota</taxon>
        <taxon>Viridiplantae</taxon>
        <taxon>Streptophyta</taxon>
        <taxon>Embryophyta</taxon>
        <taxon>Tracheophyta</taxon>
        <taxon>Spermatophyta</taxon>
        <taxon>Magnoliopsida</taxon>
        <taxon>eudicotyledons</taxon>
        <taxon>Gunneridae</taxon>
        <taxon>Pentapetalae</taxon>
        <taxon>rosids</taxon>
        <taxon>fabids</taxon>
        <taxon>Malpighiales</taxon>
        <taxon>Euphorbiaceae</taxon>
        <taxon>Crotonoideae</taxon>
        <taxon>Manihoteae</taxon>
        <taxon>Manihot</taxon>
    </lineage>
</organism>
<dbReference type="SUPFAM" id="SSF103481">
    <property type="entry name" value="Multidrug resistance efflux transporter EmrE"/>
    <property type="match status" value="1"/>
</dbReference>
<feature type="transmembrane region" description="Helical" evidence="6">
    <location>
        <begin position="101"/>
        <end position="121"/>
    </location>
</feature>
<dbReference type="InterPro" id="IPR000620">
    <property type="entry name" value="EamA_dom"/>
</dbReference>
<feature type="domain" description="EamA" evidence="8">
    <location>
        <begin position="182"/>
        <end position="318"/>
    </location>
</feature>
<gene>
    <name evidence="9" type="ORF">MANES_17G123700v8</name>
</gene>
<evidence type="ECO:0000256" key="2">
    <source>
        <dbReference type="ARBA" id="ARBA00007635"/>
    </source>
</evidence>
<dbReference type="OrthoDB" id="1728340at2759"/>
<name>A0A2C9U7H0_MANES</name>
<dbReference type="InterPro" id="IPR037185">
    <property type="entry name" value="EmrE-like"/>
</dbReference>
<keyword evidence="5 6" id="KW-0472">Membrane</keyword>
<evidence type="ECO:0000313" key="9">
    <source>
        <dbReference type="EMBL" id="OAY25837.1"/>
    </source>
</evidence>
<evidence type="ECO:0000256" key="7">
    <source>
        <dbReference type="SAM" id="MobiDB-lite"/>
    </source>
</evidence>
<evidence type="ECO:0000256" key="3">
    <source>
        <dbReference type="ARBA" id="ARBA00022692"/>
    </source>
</evidence>
<feature type="transmembrane region" description="Helical" evidence="6">
    <location>
        <begin position="301"/>
        <end position="320"/>
    </location>
</feature>
<accession>A0A2C9U7H0</accession>
<keyword evidence="10" id="KW-1185">Reference proteome</keyword>
<dbReference type="GO" id="GO:0022857">
    <property type="term" value="F:transmembrane transporter activity"/>
    <property type="evidence" value="ECO:0007669"/>
    <property type="project" value="InterPro"/>
</dbReference>
<feature type="transmembrane region" description="Helical" evidence="6">
    <location>
        <begin position="244"/>
        <end position="263"/>
    </location>
</feature>
<reference evidence="10" key="1">
    <citation type="journal article" date="2016" name="Nat. Biotechnol.">
        <title>Sequencing wild and cultivated cassava and related species reveals extensive interspecific hybridization and genetic diversity.</title>
        <authorList>
            <person name="Bredeson J.V."/>
            <person name="Lyons J.B."/>
            <person name="Prochnik S.E."/>
            <person name="Wu G.A."/>
            <person name="Ha C.M."/>
            <person name="Edsinger-Gonzales E."/>
            <person name="Grimwood J."/>
            <person name="Schmutz J."/>
            <person name="Rabbi I.Y."/>
            <person name="Egesi C."/>
            <person name="Nauluvula P."/>
            <person name="Lebot V."/>
            <person name="Ndunguru J."/>
            <person name="Mkamilo G."/>
            <person name="Bart R.S."/>
            <person name="Setter T.L."/>
            <person name="Gleadow R.M."/>
            <person name="Kulakow P."/>
            <person name="Ferguson M.E."/>
            <person name="Rounsley S."/>
            <person name="Rokhsar D.S."/>
        </authorList>
    </citation>
    <scope>NUCLEOTIDE SEQUENCE [LARGE SCALE GENOMIC DNA]</scope>
    <source>
        <strain evidence="10">cv. AM560-2</strain>
    </source>
</reference>
<dbReference type="OMA" id="IGVHVWC"/>
<sequence length="357" mass="39122">MDLASWVWNLAPFAAMIAVECTDVGASTISKAALAHGMSKYVSVVYYNGLATLILLPYFIFHRKKRAPITLSLLVIFFLLALNGSTGQILFLAAVKLSSPTLSSAMANLIPIFTFLLALITRMETLDLRRSSSLAKSLGAIVSVTGAFIVTLYKGPAVLTPPTSSFHHDQLLLSQKSEWILGGFLLVIVCLLSATWNIAQGATVKEYPEEMTIVFFFTFFITIQSAIFSLILERNPNAWRLNSTIEIVAIVYTAVFGSLFRIAIHTWCLRKKGPVYVAMFKPLGIAIAVFMTVTFLGDNLYLGSVIGSIIIAVGFYSVMWGQMKEMNMAMALNNEPCSSQSSTLKGPLLQRDASEEI</sequence>
<evidence type="ECO:0000256" key="1">
    <source>
        <dbReference type="ARBA" id="ARBA00004141"/>
    </source>
</evidence>
<dbReference type="GO" id="GO:0005886">
    <property type="term" value="C:plasma membrane"/>
    <property type="evidence" value="ECO:0000318"/>
    <property type="project" value="GO_Central"/>
</dbReference>
<feature type="transmembrane region" description="Helical" evidence="6">
    <location>
        <begin position="275"/>
        <end position="295"/>
    </location>
</feature>
<dbReference type="EMBL" id="CM004403">
    <property type="protein sequence ID" value="OAY25837.1"/>
    <property type="molecule type" value="Genomic_DNA"/>
</dbReference>
<keyword evidence="4 6" id="KW-1133">Transmembrane helix</keyword>
<feature type="region of interest" description="Disordered" evidence="7">
    <location>
        <begin position="336"/>
        <end position="357"/>
    </location>
</feature>
<comment type="similarity">
    <text evidence="2 6">Belongs to the drug/metabolite transporter (DMT) superfamily. Plant drug/metabolite exporter (P-DME) (TC 2.A.7.4) family.</text>
</comment>
<dbReference type="PANTHER" id="PTHR31218">
    <property type="entry name" value="WAT1-RELATED PROTEIN"/>
    <property type="match status" value="1"/>
</dbReference>
<dbReference type="InterPro" id="IPR030184">
    <property type="entry name" value="WAT1-related"/>
</dbReference>
<feature type="domain" description="EamA" evidence="8">
    <location>
        <begin position="28"/>
        <end position="151"/>
    </location>
</feature>
<comment type="subcellular location">
    <subcellularLocation>
        <location evidence="1 6">Membrane</location>
        <topology evidence="1 6">Multi-pass membrane protein</topology>
    </subcellularLocation>
</comment>
<keyword evidence="3 6" id="KW-0812">Transmembrane</keyword>
<evidence type="ECO:0000256" key="6">
    <source>
        <dbReference type="RuleBase" id="RU363077"/>
    </source>
</evidence>
<dbReference type="Proteomes" id="UP000091857">
    <property type="component" value="Chromosome 17"/>
</dbReference>
<feature type="transmembrane region" description="Helical" evidence="6">
    <location>
        <begin position="133"/>
        <end position="153"/>
    </location>
</feature>
<protein>
    <recommendedName>
        <fullName evidence="6">WAT1-related protein</fullName>
    </recommendedName>
</protein>
<feature type="transmembrane region" description="Helical" evidence="6">
    <location>
        <begin position="179"/>
        <end position="199"/>
    </location>
</feature>
<evidence type="ECO:0000313" key="10">
    <source>
        <dbReference type="Proteomes" id="UP000091857"/>
    </source>
</evidence>
<feature type="transmembrane region" description="Helical" evidence="6">
    <location>
        <begin position="44"/>
        <end position="61"/>
    </location>
</feature>
<dbReference type="Pfam" id="PF00892">
    <property type="entry name" value="EamA"/>
    <property type="match status" value="2"/>
</dbReference>
<evidence type="ECO:0000256" key="4">
    <source>
        <dbReference type="ARBA" id="ARBA00022989"/>
    </source>
</evidence>
<dbReference type="Gramene" id="Manes.17G123700.6.v8.1">
    <property type="protein sequence ID" value="Manes.17G123700.6.v8.1.CDS"/>
    <property type="gene ID" value="Manes.17G123700.v8.1"/>
</dbReference>
<dbReference type="Gramene" id="Manes.17G123700.7.v8.1">
    <property type="protein sequence ID" value="Manes.17G123700.7.v8.1.CDS"/>
    <property type="gene ID" value="Manes.17G123700.v8.1"/>
</dbReference>
<dbReference type="STRING" id="3983.A0A2C9U7H0"/>
<evidence type="ECO:0000259" key="8">
    <source>
        <dbReference type="Pfam" id="PF00892"/>
    </source>
</evidence>
<comment type="caution">
    <text evidence="9">The sequence shown here is derived from an EMBL/GenBank/DDBJ whole genome shotgun (WGS) entry which is preliminary data.</text>
</comment>
<feature type="transmembrane region" description="Helical" evidence="6">
    <location>
        <begin position="211"/>
        <end position="232"/>
    </location>
</feature>
<feature type="transmembrane region" description="Helical" evidence="6">
    <location>
        <begin position="73"/>
        <end position="95"/>
    </location>
</feature>
<evidence type="ECO:0000256" key="5">
    <source>
        <dbReference type="ARBA" id="ARBA00023136"/>
    </source>
</evidence>